<dbReference type="CDD" id="cd16454">
    <property type="entry name" value="RING-H2_PA-TM-RING"/>
    <property type="match status" value="1"/>
</dbReference>
<dbReference type="SUPFAM" id="SSF57850">
    <property type="entry name" value="RING/U-box"/>
    <property type="match status" value="1"/>
</dbReference>
<evidence type="ECO:0000313" key="11">
    <source>
        <dbReference type="EMBL" id="CAD8460925.1"/>
    </source>
</evidence>
<keyword evidence="4" id="KW-0479">Metal-binding</keyword>
<evidence type="ECO:0000256" key="9">
    <source>
        <dbReference type="SAM" id="MobiDB-lite"/>
    </source>
</evidence>
<keyword evidence="5 8" id="KW-0863">Zinc-finger</keyword>
<dbReference type="GO" id="GO:0006511">
    <property type="term" value="P:ubiquitin-dependent protein catabolic process"/>
    <property type="evidence" value="ECO:0007669"/>
    <property type="project" value="TreeGrafter"/>
</dbReference>
<evidence type="ECO:0000256" key="3">
    <source>
        <dbReference type="ARBA" id="ARBA00022679"/>
    </source>
</evidence>
<evidence type="ECO:0000256" key="2">
    <source>
        <dbReference type="ARBA" id="ARBA00012483"/>
    </source>
</evidence>
<evidence type="ECO:0000256" key="4">
    <source>
        <dbReference type="ARBA" id="ARBA00022723"/>
    </source>
</evidence>
<protein>
    <recommendedName>
        <fullName evidence="2">RING-type E3 ubiquitin transferase</fullName>
        <ecNumber evidence="2">2.3.2.27</ecNumber>
    </recommendedName>
</protein>
<evidence type="ECO:0000256" key="7">
    <source>
        <dbReference type="ARBA" id="ARBA00022833"/>
    </source>
</evidence>
<dbReference type="PANTHER" id="PTHR45931:SF3">
    <property type="entry name" value="RING ZINC FINGER-CONTAINING PROTEIN"/>
    <property type="match status" value="1"/>
</dbReference>
<gene>
    <name evidence="11" type="ORF">LAMO00422_LOCUS19883</name>
</gene>
<dbReference type="SMART" id="SM00184">
    <property type="entry name" value="RING"/>
    <property type="match status" value="1"/>
</dbReference>
<dbReference type="InterPro" id="IPR013083">
    <property type="entry name" value="Znf_RING/FYVE/PHD"/>
</dbReference>
<dbReference type="EC" id="2.3.2.27" evidence="2"/>
<dbReference type="GO" id="GO:0016567">
    <property type="term" value="P:protein ubiquitination"/>
    <property type="evidence" value="ECO:0007669"/>
    <property type="project" value="UniProtKB-ARBA"/>
</dbReference>
<dbReference type="Gene3D" id="3.30.40.10">
    <property type="entry name" value="Zinc/RING finger domain, C3HC4 (zinc finger)"/>
    <property type="match status" value="1"/>
</dbReference>
<evidence type="ECO:0000259" key="10">
    <source>
        <dbReference type="PROSITE" id="PS50089"/>
    </source>
</evidence>
<proteinExistence type="predicted"/>
<feature type="region of interest" description="Disordered" evidence="9">
    <location>
        <begin position="198"/>
        <end position="256"/>
    </location>
</feature>
<evidence type="ECO:0000256" key="8">
    <source>
        <dbReference type="PROSITE-ProRule" id="PRU00175"/>
    </source>
</evidence>
<dbReference type="GO" id="GO:0005634">
    <property type="term" value="C:nucleus"/>
    <property type="evidence" value="ECO:0007669"/>
    <property type="project" value="TreeGrafter"/>
</dbReference>
<name>A0A7S0DNY4_9EUKA</name>
<dbReference type="InterPro" id="IPR001841">
    <property type="entry name" value="Znf_RING"/>
</dbReference>
<evidence type="ECO:0000256" key="1">
    <source>
        <dbReference type="ARBA" id="ARBA00000900"/>
    </source>
</evidence>
<keyword evidence="7" id="KW-0862">Zinc</keyword>
<dbReference type="GO" id="GO:0061630">
    <property type="term" value="F:ubiquitin protein ligase activity"/>
    <property type="evidence" value="ECO:0007669"/>
    <property type="project" value="UniProtKB-EC"/>
</dbReference>
<feature type="compositionally biased region" description="Polar residues" evidence="9">
    <location>
        <begin position="221"/>
        <end position="231"/>
    </location>
</feature>
<dbReference type="Pfam" id="PF13639">
    <property type="entry name" value="zf-RING_2"/>
    <property type="match status" value="1"/>
</dbReference>
<dbReference type="PANTHER" id="PTHR45931">
    <property type="entry name" value="SI:CH211-59O9.10"/>
    <property type="match status" value="1"/>
</dbReference>
<comment type="catalytic activity">
    <reaction evidence="1">
        <text>S-ubiquitinyl-[E2 ubiquitin-conjugating enzyme]-L-cysteine + [acceptor protein]-L-lysine = [E2 ubiquitin-conjugating enzyme]-L-cysteine + N(6)-ubiquitinyl-[acceptor protein]-L-lysine.</text>
        <dbReference type="EC" id="2.3.2.27"/>
    </reaction>
</comment>
<sequence>MESKAVSVLPGGGEGLVQFDIIVFHRDSDVTVVAILPRAGSPSGSAFASNTTFRTAPQFRRLIAAFLSGILYRMPGNEMREFWEQAMETQISSRPTPASQKSIEELPTNDVESLERISGDKCTICQEAYKIGDKMITLPCHHSFHKDCLIPWLKQRNTCPNCRYKLPIEEKEIADQEPMIGDQKHLTWSSSTVEAKQAEEESKGRRAIVFHGSVPSPPRPNQGQIRQSSILRRSASRRPVRTQDRYNDQPRCCSIS</sequence>
<evidence type="ECO:0000256" key="5">
    <source>
        <dbReference type="ARBA" id="ARBA00022771"/>
    </source>
</evidence>
<evidence type="ECO:0000256" key="6">
    <source>
        <dbReference type="ARBA" id="ARBA00022786"/>
    </source>
</evidence>
<dbReference type="AlphaFoldDB" id="A0A7S0DNY4"/>
<reference evidence="11" key="1">
    <citation type="submission" date="2021-01" db="EMBL/GenBank/DDBJ databases">
        <authorList>
            <person name="Corre E."/>
            <person name="Pelletier E."/>
            <person name="Niang G."/>
            <person name="Scheremetjew M."/>
            <person name="Finn R."/>
            <person name="Kale V."/>
            <person name="Holt S."/>
            <person name="Cochrane G."/>
            <person name="Meng A."/>
            <person name="Brown T."/>
            <person name="Cohen L."/>
        </authorList>
    </citation>
    <scope>NUCLEOTIDE SEQUENCE</scope>
    <source>
        <strain evidence="11">CCMP2058</strain>
    </source>
</reference>
<dbReference type="FunFam" id="3.30.40.10:FF:000127">
    <property type="entry name" value="E3 ubiquitin-protein ligase RNF181"/>
    <property type="match status" value="1"/>
</dbReference>
<dbReference type="InterPro" id="IPR051834">
    <property type="entry name" value="RING_finger_E3_ligase"/>
</dbReference>
<dbReference type="PROSITE" id="PS50089">
    <property type="entry name" value="ZF_RING_2"/>
    <property type="match status" value="1"/>
</dbReference>
<keyword evidence="3" id="KW-0808">Transferase</keyword>
<dbReference type="EMBL" id="HBEM01029150">
    <property type="protein sequence ID" value="CAD8460925.1"/>
    <property type="molecule type" value="Transcribed_RNA"/>
</dbReference>
<feature type="domain" description="RING-type" evidence="10">
    <location>
        <begin position="122"/>
        <end position="163"/>
    </location>
</feature>
<dbReference type="GO" id="GO:0008270">
    <property type="term" value="F:zinc ion binding"/>
    <property type="evidence" value="ECO:0007669"/>
    <property type="project" value="UniProtKB-KW"/>
</dbReference>
<keyword evidence="6" id="KW-0833">Ubl conjugation pathway</keyword>
<accession>A0A7S0DNY4</accession>
<organism evidence="11">
    <name type="scientific">Amorphochlora amoebiformis</name>
    <dbReference type="NCBI Taxonomy" id="1561963"/>
    <lineage>
        <taxon>Eukaryota</taxon>
        <taxon>Sar</taxon>
        <taxon>Rhizaria</taxon>
        <taxon>Cercozoa</taxon>
        <taxon>Chlorarachniophyceae</taxon>
        <taxon>Amorphochlora</taxon>
    </lineage>
</organism>